<evidence type="ECO:0000256" key="1">
    <source>
        <dbReference type="SAM" id="Phobius"/>
    </source>
</evidence>
<reference evidence="2" key="1">
    <citation type="submission" date="2022-10" db="EMBL/GenBank/DDBJ databases">
        <authorList>
            <person name="Yu W.X."/>
        </authorList>
    </citation>
    <scope>NUCLEOTIDE SEQUENCE</scope>
    <source>
        <strain evidence="2">AAT</strain>
    </source>
</reference>
<organism evidence="2 3">
    <name type="scientific">Plebeiibacterium sediminum</name>
    <dbReference type="NCBI Taxonomy" id="2992112"/>
    <lineage>
        <taxon>Bacteria</taxon>
        <taxon>Pseudomonadati</taxon>
        <taxon>Bacteroidota</taxon>
        <taxon>Bacteroidia</taxon>
        <taxon>Marinilabiliales</taxon>
        <taxon>Marinilabiliaceae</taxon>
        <taxon>Plebeiibacterium</taxon>
    </lineage>
</organism>
<dbReference type="EMBL" id="JAPDPJ010000007">
    <property type="protein sequence ID" value="MCW3785847.1"/>
    <property type="molecule type" value="Genomic_DNA"/>
</dbReference>
<comment type="caution">
    <text evidence="2">The sequence shown here is derived from an EMBL/GenBank/DDBJ whole genome shotgun (WGS) entry which is preliminary data.</text>
</comment>
<feature type="transmembrane region" description="Helical" evidence="1">
    <location>
        <begin position="56"/>
        <end position="75"/>
    </location>
</feature>
<accession>A0AAE3M2X4</accession>
<evidence type="ECO:0000313" key="2">
    <source>
        <dbReference type="EMBL" id="MCW3785847.1"/>
    </source>
</evidence>
<gene>
    <name evidence="2" type="ORF">OM075_05180</name>
</gene>
<keyword evidence="1" id="KW-0472">Membrane</keyword>
<name>A0AAE3M2X4_9BACT</name>
<dbReference type="Proteomes" id="UP001209229">
    <property type="component" value="Unassembled WGS sequence"/>
</dbReference>
<feature type="transmembrane region" description="Helical" evidence="1">
    <location>
        <begin position="25"/>
        <end position="44"/>
    </location>
</feature>
<sequence>MLTKKLSAKEINYIHRHIIPYRDNLILSLIVSFFILLIVLGINASGFYADSKMFSIIKWSLSPLLITIALIVYVVKIKSIRKDLKIGTKYFIISKIDSKANEKYGTYSSGNYLANGSSNRMCLIFDEYKYYCSNDEYLNFNIGDKINAYVAPLSKIVLSIDKP</sequence>
<keyword evidence="1" id="KW-0812">Transmembrane</keyword>
<evidence type="ECO:0000313" key="3">
    <source>
        <dbReference type="Proteomes" id="UP001209229"/>
    </source>
</evidence>
<keyword evidence="3" id="KW-1185">Reference proteome</keyword>
<keyword evidence="1" id="KW-1133">Transmembrane helix</keyword>
<protein>
    <submittedName>
        <fullName evidence="2">Uncharacterized protein</fullName>
    </submittedName>
</protein>
<dbReference type="AlphaFoldDB" id="A0AAE3M2X4"/>
<proteinExistence type="predicted"/>